<gene>
    <name evidence="1" type="ORF">UREG_07636</name>
</gene>
<keyword evidence="2" id="KW-1185">Reference proteome</keyword>
<dbReference type="OrthoDB" id="4196734at2759"/>
<reference evidence="2" key="1">
    <citation type="journal article" date="2009" name="Genome Res.">
        <title>Comparative genomic analyses of the human fungal pathogens Coccidioides and their relatives.</title>
        <authorList>
            <person name="Sharpton T.J."/>
            <person name="Stajich J.E."/>
            <person name="Rounsley S.D."/>
            <person name="Gardner M.J."/>
            <person name="Wortman J.R."/>
            <person name="Jordar V.S."/>
            <person name="Maiti R."/>
            <person name="Kodira C.D."/>
            <person name="Neafsey D.E."/>
            <person name="Zeng Q."/>
            <person name="Hung C.-Y."/>
            <person name="McMahan C."/>
            <person name="Muszewska A."/>
            <person name="Grynberg M."/>
            <person name="Mandel M.A."/>
            <person name="Kellner E.M."/>
            <person name="Barker B.M."/>
            <person name="Galgiani J.N."/>
            <person name="Orbach M.J."/>
            <person name="Kirkland T.N."/>
            <person name="Cole G.T."/>
            <person name="Henn M.R."/>
            <person name="Birren B.W."/>
            <person name="Taylor J.W."/>
        </authorList>
    </citation>
    <scope>NUCLEOTIDE SEQUENCE [LARGE SCALE GENOMIC DNA]</scope>
    <source>
        <strain evidence="2">UAMH 1704</strain>
    </source>
</reference>
<dbReference type="EMBL" id="CH476619">
    <property type="protein sequence ID" value="EEP82771.1"/>
    <property type="molecule type" value="Genomic_DNA"/>
</dbReference>
<protein>
    <submittedName>
        <fullName evidence="1">Uncharacterized protein</fullName>
    </submittedName>
</protein>
<sequence>MSDSSSGIELDDDDDQLTILGCRLSTEMTYNYFDHTFYTSFEEPRKYAFQGREPDVLDIWRPNGNLSKLPLSHREAIIVSALLFLDTLGGDSSSILSKPFPENSSPPRYPAVYLDYDFLSAVKESPMDVSAALGVLRKQVTLVPAEILRDLSSSLLNKVGKVSNPRDLGVLQSTACRLAALMANCDRPELAIDADIHILKSMPDASSWHRLVMSMGLVKNLDYAVAENLFAKISSFVLDSHRKWQQKRLQGDQVSNDTTLQPIPPSEESNATKHVKITTIKLLVQLISDAGFFSSRTSLQTLAELFTHTHIDVRHAVIAALFELLNKSVRLDGKASADVYATVAPFHAVAAGPSEYATYSEADWANAEKGGPLPTIDSNRPLLFLFTVTRP</sequence>
<dbReference type="KEGG" id="ure:UREG_07636"/>
<dbReference type="RefSeq" id="XP_002582863.1">
    <property type="nucleotide sequence ID" value="XM_002582817.1"/>
</dbReference>
<evidence type="ECO:0000313" key="2">
    <source>
        <dbReference type="Proteomes" id="UP000002058"/>
    </source>
</evidence>
<proteinExistence type="predicted"/>
<dbReference type="eggNOG" id="ENOG502RWXH">
    <property type="taxonomic scope" value="Eukaryota"/>
</dbReference>
<accession>C4JZN5</accession>
<dbReference type="VEuPathDB" id="FungiDB:UREG_07636"/>
<organism evidence="1 2">
    <name type="scientific">Uncinocarpus reesii (strain UAMH 1704)</name>
    <dbReference type="NCBI Taxonomy" id="336963"/>
    <lineage>
        <taxon>Eukaryota</taxon>
        <taxon>Fungi</taxon>
        <taxon>Dikarya</taxon>
        <taxon>Ascomycota</taxon>
        <taxon>Pezizomycotina</taxon>
        <taxon>Eurotiomycetes</taxon>
        <taxon>Eurotiomycetidae</taxon>
        <taxon>Onygenales</taxon>
        <taxon>Onygenaceae</taxon>
        <taxon>Uncinocarpus</taxon>
    </lineage>
</organism>
<evidence type="ECO:0000313" key="1">
    <source>
        <dbReference type="EMBL" id="EEP82771.1"/>
    </source>
</evidence>
<dbReference type="STRING" id="336963.C4JZN5"/>
<name>C4JZN5_UNCRE</name>
<dbReference type="HOGENOM" id="CLU_706353_0_0_1"/>
<dbReference type="GeneID" id="8440583"/>
<dbReference type="Proteomes" id="UP000002058">
    <property type="component" value="Unassembled WGS sequence"/>
</dbReference>
<dbReference type="AlphaFoldDB" id="C4JZN5"/>
<dbReference type="InParanoid" id="C4JZN5"/>